<gene>
    <name evidence="1" type="ORF">CB5_LOCUS17455</name>
</gene>
<protein>
    <submittedName>
        <fullName evidence="1">Uncharacterized protein</fullName>
    </submittedName>
</protein>
<name>A0A6V7PTQ6_ANACO</name>
<dbReference type="PANTHER" id="PTHR33264:SF6">
    <property type="entry name" value="OS01G0638800 PROTEIN"/>
    <property type="match status" value="1"/>
</dbReference>
<organism evidence="1">
    <name type="scientific">Ananas comosus var. bracteatus</name>
    <name type="common">red pineapple</name>
    <dbReference type="NCBI Taxonomy" id="296719"/>
    <lineage>
        <taxon>Eukaryota</taxon>
        <taxon>Viridiplantae</taxon>
        <taxon>Streptophyta</taxon>
        <taxon>Embryophyta</taxon>
        <taxon>Tracheophyta</taxon>
        <taxon>Spermatophyta</taxon>
        <taxon>Magnoliopsida</taxon>
        <taxon>Liliopsida</taxon>
        <taxon>Poales</taxon>
        <taxon>Bromeliaceae</taxon>
        <taxon>Bromelioideae</taxon>
        <taxon>Ananas</taxon>
    </lineage>
</organism>
<evidence type="ECO:0000313" key="1">
    <source>
        <dbReference type="EMBL" id="CAD1834244.1"/>
    </source>
</evidence>
<dbReference type="PANTHER" id="PTHR33264">
    <property type="entry name" value="EXPRESSED PROTEIN"/>
    <property type="match status" value="1"/>
</dbReference>
<sequence length="211" mass="23399">MVRSNGGLAMRRRFPVSADDSGGDPVECDGRSCRSCTAVAVADCIALSCCPCAVVNLLALTLVKAPYIVGRRCLGMLRRRRGFLRKRRVRDVAQNCEEEEEDEKEEKVVVRLDAKPIERRGKEWGETGILGIALGENKQDRGILGIGLGESRRDRGILGIGMEENGHDRLSSRLDHEKVWVEFYQIGHWGFGRVSFSTNPGKGSVGRERAE</sequence>
<dbReference type="AlphaFoldDB" id="A0A6V7PTQ6"/>
<accession>A0A6V7PTQ6</accession>
<dbReference type="EMBL" id="LR862152">
    <property type="protein sequence ID" value="CAD1834244.1"/>
    <property type="molecule type" value="Genomic_DNA"/>
</dbReference>
<reference evidence="1" key="1">
    <citation type="submission" date="2020-07" db="EMBL/GenBank/DDBJ databases">
        <authorList>
            <person name="Lin J."/>
        </authorList>
    </citation>
    <scope>NUCLEOTIDE SEQUENCE</scope>
</reference>
<proteinExistence type="predicted"/>